<feature type="domain" description="SAC3/GANP/THP3 conserved" evidence="3">
    <location>
        <begin position="427"/>
        <end position="733"/>
    </location>
</feature>
<dbReference type="PANTHER" id="PTHR12436">
    <property type="entry name" value="80 KDA MCM3-ASSOCIATED PROTEIN"/>
    <property type="match status" value="1"/>
</dbReference>
<keyword evidence="5" id="KW-1185">Reference proteome</keyword>
<accession>A0A0P1AUN8</accession>
<sequence>MFGSSNRNDGFEYFAGRGGNPSSQNLGPVMLNPFQANNPAPALKTTFGHDLRSRSQPPLPPGGIMGNPGSKFGSHVPFSAGNLVGQPSSLSGEFGGVSTNDVFFERVCNSVDKVHTDTLRSFNSTTSRNNSLQHFSSSASTPTVFGFASNGNKQPANQRFGRNEAKFGKSTNFSNQNLNTGQTVFGTSKHRRDTLFHDSSGKLGNLNAQAPMGAHVQQKPIASHSLSSMHADNPFASPACVDGTTNKLDFRTTFGGGSGTTSSISFPSFGNPSNFNGAVNTTAFGHKRRNSKVQSGAAPVVKSEKNLALLDGQMAGLGKLPRHKGRLAEDSGEVSIAHPSDKHSHVNDSVKPLGGGDGLMGTRAPMPSATKEKLRKQRHNRLKKKAPSTSDDSFIPMPSDFSTLKNEGSCKAELAAATNLDGQCAEMCSQAERELHIRVDELSVFEKSFPDRPGTERDMIIKRFQRSSADHKLDISEEIRPPGVLRRTQLYIEQAIMDLDQCGIDPRFQTPRVPEPIELYNFCWDRFRMIRKDFVLQNYRGAGGRVHPIVLDVHERIARYHILSEHELIETPSFVAQQNMEQLGQTLKSLNELYDESHKISNPAYCSPFEAEFRAYFILCTLDNGRGMDVLKYVKNLPVHIMESVHLNFAMRVFVARHTGDYYQFFSLLRQATYLQSCLLFRYISNVRSSALLRMNRAYRSQSYPLEDLVEQLCFDDIDHAYSVCREHRLQLSGSPGSGDDTVITVKFGGEFETDAQLRRNNTPLKTRSSKIYVGMKQGNNLRRDICRGVTEYARNEYPALSKLIQDLEREEQAKLYPEKPPYADDYSFFVNCNQGASKPASVSSRANMPSSQQILKKVELDAIAERKKELERKKLAMLERMHELERVKEKKTQRQQAINVAGDQTALRQVHSNVEATALSQDEEDSKQFQKAYEAQLRDQEKQQKEKDLRKKAEEAAQEARRKQEIALQRAEALRQKAIEEERREKEKKMQEEAFQNAVKERERRRQQEAAEARAREARVAAFEAQRQTQLAKERDEKKRLRREEKQRLAVMKLRLYMWKNYVQASRDGPGPISIASRLQLLQPHQRAKDSMQWLFLNSPIPLIGTKRLKPIPKAEEPVSFSTAELLSLWQTEDILKLVGPCIRRQNIGASYVAWKLVIADLLENASSSFGLWCAVRAGAQDVSTPERDCYRLYCSSSDVSQGVAVCSRYLDSTFTHRNTRERQQYKLAATSAILLPVDLSTLQQAGNVASYEKQIVDLLSLLDTGCRVTVFGVGFASVEIKSSAAQLLRVFKSCIESAQLRFQAQVGYVSVELVDSGCFLSLKFSQVLKRVAELSPPFPHIDSVGMKEILEDTTDAVLNRLESSINTQSRICAFFPRVHQDLLSSGIMDFVYIPPEMKCAFMDPQHGWNFQERRDKIQTVLTALEETRIVAETSPVDRDQTCDVYFKKVEEFIDQLFLSNVAATSVSTYELKKRIYSVILPIHEQLVESGMTEKVTPREADELLPWRAIFKEIYMTYFETISDITIYYPTSRRIGSSLVDFARLLTSKQWLDPSPSIKRDYPVVKQSVPVTRQSIQKSFGTIRAVSEYKMVGTIKRLRVELEKERAASSQYQRMLRQALNQVIGFIIDQHCNSANTNIFVQLGSATLRFVDYTSLLHLETVSRRLRDTIVICESWRGLAQNATLFADDSSTRSSADWKRLTLLTYYSVSEELSMLSQVRDYSSVDHANESADNTLTRSHCGIGIALLSNTVVADDPSAFEAIAKRLQLECGCARGRPCYWSSASTWGYLTTDYLDYALQENCLVNSVQIVPYRVFWYPGSPTYSPKRVSFAFYEVAKDGSVNNLVYESMVMSIVKDMKMQTFELPLRVFLFRGVLRLKLYDRQEDIGVDVARWMQENDLPPYYTCLSYVGVTGRILFLC</sequence>
<dbReference type="EMBL" id="CCYD01001336">
    <property type="protein sequence ID" value="CEG44762.1"/>
    <property type="molecule type" value="Genomic_DNA"/>
</dbReference>
<dbReference type="GO" id="GO:0070390">
    <property type="term" value="C:transcription export complex 2"/>
    <property type="evidence" value="ECO:0007669"/>
    <property type="project" value="TreeGrafter"/>
</dbReference>
<evidence type="ECO:0000256" key="2">
    <source>
        <dbReference type="SAM" id="MobiDB-lite"/>
    </source>
</evidence>
<dbReference type="RefSeq" id="XP_024581131.1">
    <property type="nucleotide sequence ID" value="XM_024730899.1"/>
</dbReference>
<dbReference type="Proteomes" id="UP000054928">
    <property type="component" value="Unassembled WGS sequence"/>
</dbReference>
<dbReference type="GO" id="GO:0006406">
    <property type="term" value="P:mRNA export from nucleus"/>
    <property type="evidence" value="ECO:0007669"/>
    <property type="project" value="TreeGrafter"/>
</dbReference>
<keyword evidence="1" id="KW-0175">Coiled coil</keyword>
<dbReference type="GeneID" id="36396155"/>
<proteinExistence type="predicted"/>
<feature type="region of interest" description="Disordered" evidence="2">
    <location>
        <begin position="322"/>
        <end position="397"/>
    </location>
</feature>
<dbReference type="OrthoDB" id="264795at2759"/>
<dbReference type="PANTHER" id="PTHR12436:SF3">
    <property type="entry name" value="GERMINAL-CENTER ASSOCIATED NUCLEAR PROTEIN"/>
    <property type="match status" value="1"/>
</dbReference>
<evidence type="ECO:0000313" key="5">
    <source>
        <dbReference type="Proteomes" id="UP000054928"/>
    </source>
</evidence>
<evidence type="ECO:0000313" key="4">
    <source>
        <dbReference type="EMBL" id="CEG44762.1"/>
    </source>
</evidence>
<protein>
    <submittedName>
        <fullName evidence="4">Nuclear protein export factor</fullName>
    </submittedName>
</protein>
<dbReference type="InterPro" id="IPR045107">
    <property type="entry name" value="SAC3/GANP/THP3"/>
</dbReference>
<dbReference type="GO" id="GO:0005737">
    <property type="term" value="C:cytoplasm"/>
    <property type="evidence" value="ECO:0007669"/>
    <property type="project" value="TreeGrafter"/>
</dbReference>
<reference evidence="5" key="1">
    <citation type="submission" date="2014-09" db="EMBL/GenBank/DDBJ databases">
        <authorList>
            <person name="Sharma Rahul"/>
            <person name="Thines Marco"/>
        </authorList>
    </citation>
    <scope>NUCLEOTIDE SEQUENCE [LARGE SCALE GENOMIC DNA]</scope>
</reference>
<name>A0A0P1AUN8_PLAHL</name>
<feature type="coiled-coil region" evidence="1">
    <location>
        <begin position="861"/>
        <end position="888"/>
    </location>
</feature>
<feature type="coiled-coil region" evidence="1">
    <location>
        <begin position="1596"/>
        <end position="1623"/>
    </location>
</feature>
<dbReference type="OMA" id="GTERDMI"/>
<dbReference type="Pfam" id="PF03399">
    <property type="entry name" value="SAC3_GANP"/>
    <property type="match status" value="1"/>
</dbReference>
<evidence type="ECO:0000259" key="3">
    <source>
        <dbReference type="Pfam" id="PF03399"/>
    </source>
</evidence>
<feature type="compositionally biased region" description="Basic residues" evidence="2">
    <location>
        <begin position="373"/>
        <end position="386"/>
    </location>
</feature>
<feature type="compositionally biased region" description="Basic and acidic residues" evidence="2">
    <location>
        <begin position="937"/>
        <end position="957"/>
    </location>
</feature>
<feature type="region of interest" description="Disordered" evidence="2">
    <location>
        <begin position="917"/>
        <end position="957"/>
    </location>
</feature>
<evidence type="ECO:0000256" key="1">
    <source>
        <dbReference type="SAM" id="Coils"/>
    </source>
</evidence>
<dbReference type="Gene3D" id="1.25.40.990">
    <property type="match status" value="1"/>
</dbReference>
<dbReference type="InterPro" id="IPR005062">
    <property type="entry name" value="SAC3/GANP/THP3_conserved"/>
</dbReference>
<feature type="compositionally biased region" description="Basic and acidic residues" evidence="2">
    <location>
        <begin position="339"/>
        <end position="348"/>
    </location>
</feature>
<organism evidence="4 5">
    <name type="scientific">Plasmopara halstedii</name>
    <name type="common">Downy mildew of sunflower</name>
    <dbReference type="NCBI Taxonomy" id="4781"/>
    <lineage>
        <taxon>Eukaryota</taxon>
        <taxon>Sar</taxon>
        <taxon>Stramenopiles</taxon>
        <taxon>Oomycota</taxon>
        <taxon>Peronosporomycetes</taxon>
        <taxon>Peronosporales</taxon>
        <taxon>Peronosporaceae</taxon>
        <taxon>Plasmopara</taxon>
    </lineage>
</organism>
<dbReference type="STRING" id="4781.A0A0P1AUN8"/>